<feature type="compositionally biased region" description="Pro residues" evidence="1">
    <location>
        <begin position="240"/>
        <end position="260"/>
    </location>
</feature>
<feature type="region of interest" description="Disordered" evidence="1">
    <location>
        <begin position="232"/>
        <end position="332"/>
    </location>
</feature>
<name>A0ABQ9KS34_HEVBR</name>
<reference evidence="5" key="1">
    <citation type="journal article" date="2023" name="Plant Biotechnol. J.">
        <title>Chromosome-level wild Hevea brasiliensis genome provides new tools for genomic-assisted breeding and valuable loci to elevate rubber yield.</title>
        <authorList>
            <person name="Cheng H."/>
            <person name="Song X."/>
            <person name="Hu Y."/>
            <person name="Wu T."/>
            <person name="Yang Q."/>
            <person name="An Z."/>
            <person name="Feng S."/>
            <person name="Deng Z."/>
            <person name="Wu W."/>
            <person name="Zeng X."/>
            <person name="Tu M."/>
            <person name="Wang X."/>
            <person name="Huang H."/>
        </authorList>
    </citation>
    <scope>NUCLEOTIDE SEQUENCE</scope>
    <source>
        <strain evidence="5">MT/VB/25A 57/8</strain>
    </source>
</reference>
<dbReference type="PANTHER" id="PTHR33836">
    <property type="entry name" value="LOW-TEMPERATURE-INDUCED 65 KDA PROTEIN-RELATED"/>
    <property type="match status" value="1"/>
</dbReference>
<feature type="transmembrane region" description="Helical" evidence="2">
    <location>
        <begin position="46"/>
        <end position="65"/>
    </location>
</feature>
<keyword evidence="6" id="KW-1185">Reference proteome</keyword>
<dbReference type="Pfam" id="PF23399">
    <property type="entry name" value="LTI65_PGEED"/>
    <property type="match status" value="1"/>
</dbReference>
<feature type="compositionally biased region" description="Polar residues" evidence="1">
    <location>
        <begin position="397"/>
        <end position="409"/>
    </location>
</feature>
<feature type="domain" description="LTI65/LTI78 N-terminal" evidence="4">
    <location>
        <begin position="89"/>
        <end position="149"/>
    </location>
</feature>
<feature type="region of interest" description="Disordered" evidence="1">
    <location>
        <begin position="173"/>
        <end position="197"/>
    </location>
</feature>
<organism evidence="5 6">
    <name type="scientific">Hevea brasiliensis</name>
    <name type="common">Para rubber tree</name>
    <name type="synonym">Siphonia brasiliensis</name>
    <dbReference type="NCBI Taxonomy" id="3981"/>
    <lineage>
        <taxon>Eukaryota</taxon>
        <taxon>Viridiplantae</taxon>
        <taxon>Streptophyta</taxon>
        <taxon>Embryophyta</taxon>
        <taxon>Tracheophyta</taxon>
        <taxon>Spermatophyta</taxon>
        <taxon>Magnoliopsida</taxon>
        <taxon>eudicotyledons</taxon>
        <taxon>Gunneridae</taxon>
        <taxon>Pentapetalae</taxon>
        <taxon>rosids</taxon>
        <taxon>fabids</taxon>
        <taxon>Malpighiales</taxon>
        <taxon>Euphorbiaceae</taxon>
        <taxon>Crotonoideae</taxon>
        <taxon>Micrandreae</taxon>
        <taxon>Hevea</taxon>
    </lineage>
</organism>
<feature type="domain" description="LTI65/LTI78 PGEED repeat" evidence="3">
    <location>
        <begin position="332"/>
        <end position="362"/>
    </location>
</feature>
<evidence type="ECO:0000313" key="5">
    <source>
        <dbReference type="EMBL" id="KAJ9146692.1"/>
    </source>
</evidence>
<feature type="region of interest" description="Disordered" evidence="1">
    <location>
        <begin position="109"/>
        <end position="136"/>
    </location>
</feature>
<evidence type="ECO:0000259" key="4">
    <source>
        <dbReference type="Pfam" id="PF23403"/>
    </source>
</evidence>
<dbReference type="Pfam" id="PF23403">
    <property type="entry name" value="LTI65_LTI78_N"/>
    <property type="match status" value="1"/>
</dbReference>
<evidence type="ECO:0000259" key="3">
    <source>
        <dbReference type="Pfam" id="PF23399"/>
    </source>
</evidence>
<dbReference type="InterPro" id="IPR057059">
    <property type="entry name" value="LTI65/LTI78_PGEED"/>
</dbReference>
<feature type="region of interest" description="Disordered" evidence="1">
    <location>
        <begin position="1"/>
        <end position="31"/>
    </location>
</feature>
<feature type="compositionally biased region" description="Basic and acidic residues" evidence="1">
    <location>
        <begin position="386"/>
        <end position="395"/>
    </location>
</feature>
<comment type="caution">
    <text evidence="5">The sequence shown here is derived from an EMBL/GenBank/DDBJ whole genome shotgun (WGS) entry which is preliminary data.</text>
</comment>
<dbReference type="PANTHER" id="PTHR33836:SF7">
    <property type="entry name" value="LOW-TEMPERATURE-INDUCED PROTEIN"/>
    <property type="match status" value="1"/>
</dbReference>
<keyword evidence="2" id="KW-1133">Transmembrane helix</keyword>
<evidence type="ECO:0000313" key="6">
    <source>
        <dbReference type="Proteomes" id="UP001174677"/>
    </source>
</evidence>
<evidence type="ECO:0000256" key="2">
    <source>
        <dbReference type="SAM" id="Phobius"/>
    </source>
</evidence>
<dbReference type="InterPro" id="IPR056605">
    <property type="entry name" value="LTI65_LTI78_N"/>
</dbReference>
<dbReference type="Proteomes" id="UP001174677">
    <property type="component" value="Chromosome 16"/>
</dbReference>
<keyword evidence="2" id="KW-0472">Membrane</keyword>
<gene>
    <name evidence="5" type="ORF">P3X46_028927</name>
</gene>
<evidence type="ECO:0000256" key="1">
    <source>
        <dbReference type="SAM" id="MobiDB-lite"/>
    </source>
</evidence>
<feature type="region of interest" description="Disordered" evidence="1">
    <location>
        <begin position="385"/>
        <end position="409"/>
    </location>
</feature>
<protein>
    <submittedName>
        <fullName evidence="5">Uncharacterized protein</fullName>
    </submittedName>
</protein>
<keyword evidence="2" id="KW-0812">Transmembrane</keyword>
<sequence length="428" mass="46400">MTHPQPRIGAMSPHDGMQRPGEAPRTPSSPTVEQLMRGNVCHNYKIYAYLINGFFAFFMFVPAGGDSRWSLSAMQPLGREHDMEDDHTPHRKSVLAKVKEKARKWRHTLSKKKHNEDDNATPSWGVSLEDEDDEDEDPEYLGAPMYESEMAPEGYKETARQHPRAIPVVSEKHILTSSVSSSNSDQKSPIPAKAPKTITETVAEKLAPAYATVTDATHAIASKIQSLTLTNTDAQAQAPAPAPASAPALAPAPEPEPPEPNLATKASLAPKLTAKTSNPPTASPKAMALTPPALPIATKLGKQAPTSMEKDAPKSAPAAARNHPSTGEQIWDKGVSVKEYIMQKLEPGQDEKALSQVISEAISPRKSPRDASVVEKVKEAVTSLLRNEESSERTVYHSAQNSSSQIPISTNAHEIVEEENHGRILQAN</sequence>
<dbReference type="InterPro" id="IPR037491">
    <property type="entry name" value="LTI78/LTI65"/>
</dbReference>
<dbReference type="EMBL" id="JARPOI010000016">
    <property type="protein sequence ID" value="KAJ9146692.1"/>
    <property type="molecule type" value="Genomic_DNA"/>
</dbReference>
<proteinExistence type="predicted"/>
<accession>A0ABQ9KS34</accession>
<feature type="compositionally biased region" description="Low complexity" evidence="1">
    <location>
        <begin position="177"/>
        <end position="188"/>
    </location>
</feature>